<dbReference type="CDD" id="cd01650">
    <property type="entry name" value="RT_nLTR_like"/>
    <property type="match status" value="1"/>
</dbReference>
<dbReference type="PROSITE" id="PS50878">
    <property type="entry name" value="RT_POL"/>
    <property type="match status" value="1"/>
</dbReference>
<dbReference type="InterPro" id="IPR000477">
    <property type="entry name" value="RT_dom"/>
</dbReference>
<name>A0A5H2XQ94_PRUDU</name>
<sequence>MQQSVISESQSAFVPGRLITDNSIVAFEIAHFLKQRRRGRKGSLALKLDMSKAYDRVEWEFLEKMMLAMGFPIPWVRMVMDCVTTVSYSFLVNGEPTRILYPTRGLRQGDPLSPYLFLLCAEGFTTLLSKAERQGQLQGIVICRGAPTVSHLFFADDSFVFAKATDNNCGVLKHIFEVYERASGQQINCQKSCVAFSTNIHMDTQSRLASERVWKKLQGWREQTLSIAGKEVLLKVVAQSIPLYVMSCFLLPQGLCHEIEQMMARFWWGQQGENRKIHWMRWERLCKAKTEGGMGFRCLQAFNMAMLAKQGWRLVHNPHSLASRLLKAKYFPQTNFWEATLGQGHLVFGRVYGRREKCWKWDQDFK</sequence>
<feature type="domain" description="Reverse transcriptase" evidence="1">
    <location>
        <begin position="1"/>
        <end position="225"/>
    </location>
</feature>
<dbReference type="SUPFAM" id="SSF56672">
    <property type="entry name" value="DNA/RNA polymerases"/>
    <property type="match status" value="1"/>
</dbReference>
<accession>A0A5H2XQ94</accession>
<evidence type="ECO:0000313" key="2">
    <source>
        <dbReference type="EMBL" id="BBN70053.1"/>
    </source>
</evidence>
<proteinExistence type="predicted"/>
<organism evidence="2">
    <name type="scientific">Prunus dulcis</name>
    <name type="common">Almond</name>
    <name type="synonym">Amygdalus dulcis</name>
    <dbReference type="NCBI Taxonomy" id="3755"/>
    <lineage>
        <taxon>Eukaryota</taxon>
        <taxon>Viridiplantae</taxon>
        <taxon>Streptophyta</taxon>
        <taxon>Embryophyta</taxon>
        <taxon>Tracheophyta</taxon>
        <taxon>Spermatophyta</taxon>
        <taxon>Magnoliopsida</taxon>
        <taxon>eudicotyledons</taxon>
        <taxon>Gunneridae</taxon>
        <taxon>Pentapetalae</taxon>
        <taxon>rosids</taxon>
        <taxon>fabids</taxon>
        <taxon>Rosales</taxon>
        <taxon>Rosaceae</taxon>
        <taxon>Amygdaloideae</taxon>
        <taxon>Amygdaleae</taxon>
        <taxon>Prunus</taxon>
    </lineage>
</organism>
<dbReference type="Pfam" id="PF00078">
    <property type="entry name" value="RVT_1"/>
    <property type="match status" value="1"/>
</dbReference>
<reference evidence="2" key="1">
    <citation type="journal article" date="2019" name="Science">
        <title>Mutation of a bHLH transcription factor allowed almond domestication.</title>
        <authorList>
            <person name="Sanchez-Perez R."/>
            <person name="Pavan S."/>
            <person name="Mazzeo R."/>
            <person name="Moldovan C."/>
            <person name="Aiese Cigliano R."/>
            <person name="Del Cueto J."/>
            <person name="Ricciardi F."/>
            <person name="Lotti C."/>
            <person name="Ricciardi L."/>
            <person name="Dicenta F."/>
            <person name="Lopez-Marques R.L."/>
            <person name="Lindberg Moller B."/>
        </authorList>
    </citation>
    <scope>NUCLEOTIDE SEQUENCE</scope>
</reference>
<dbReference type="PANTHER" id="PTHR33116:SF86">
    <property type="entry name" value="REVERSE TRANSCRIPTASE DOMAIN-CONTAINING PROTEIN"/>
    <property type="match status" value="1"/>
</dbReference>
<protein>
    <submittedName>
        <fullName evidence="2">Transposable element protein</fullName>
    </submittedName>
</protein>
<dbReference type="EMBL" id="AP021712">
    <property type="protein sequence ID" value="BBN70053.1"/>
    <property type="molecule type" value="Genomic_DNA"/>
</dbReference>
<dbReference type="PANTHER" id="PTHR33116">
    <property type="entry name" value="REVERSE TRANSCRIPTASE ZINC-BINDING DOMAIN-CONTAINING PROTEIN-RELATED-RELATED"/>
    <property type="match status" value="1"/>
</dbReference>
<dbReference type="AlphaFoldDB" id="A0A5H2XQ94"/>
<evidence type="ECO:0000259" key="1">
    <source>
        <dbReference type="PROSITE" id="PS50878"/>
    </source>
</evidence>
<gene>
    <name evidence="2" type="ORF">Prudu_1375S000100</name>
</gene>
<dbReference type="InterPro" id="IPR043502">
    <property type="entry name" value="DNA/RNA_pol_sf"/>
</dbReference>